<dbReference type="KEGG" id="clia:C3E79_04645"/>
<keyword evidence="3" id="KW-1185">Reference proteome</keyword>
<sequence length="196" mass="21403">MQGVVGLWDGCGLRGGQPDVRDRRCVLSQCVSQILKYHNRRILLAGYHNPMAGVAGKGGPRGDISAEKLFAAAEKLIARHGPGALTQRRIAQQAGVSPNALYTYVADLEEIRIELGDRFSGAIDTELLLIGDPSAALIQFLRHVQKLFTDSPEHAQLLAQQRIAGPTLYTSTRTCWRFSMTGSVTQPQPRPVSPRC</sequence>
<dbReference type="PROSITE" id="PS50977">
    <property type="entry name" value="HTH_TETR_2"/>
    <property type="match status" value="1"/>
</dbReference>
<dbReference type="AlphaFoldDB" id="A0A2S0WH01"/>
<protein>
    <submittedName>
        <fullName evidence="2">Uncharacterized protein</fullName>
    </submittedName>
</protein>
<dbReference type="InterPro" id="IPR001647">
    <property type="entry name" value="HTH_TetR"/>
</dbReference>
<dbReference type="InterPro" id="IPR009057">
    <property type="entry name" value="Homeodomain-like_sf"/>
</dbReference>
<reference evidence="3" key="1">
    <citation type="submission" date="2018-01" db="EMBL/GenBank/DDBJ databases">
        <authorList>
            <person name="Li J."/>
        </authorList>
    </citation>
    <scope>NUCLEOTIDE SEQUENCE [LARGE SCALE GENOMIC DNA]</scope>
    <source>
        <strain evidence="3">2184</strain>
    </source>
</reference>
<dbReference type="GO" id="GO:0003677">
    <property type="term" value="F:DNA binding"/>
    <property type="evidence" value="ECO:0007669"/>
    <property type="project" value="UniProtKB-UniRule"/>
</dbReference>
<name>A0A2S0WH01_9CORY</name>
<accession>A0A2S0WH01</accession>
<dbReference type="SUPFAM" id="SSF46689">
    <property type="entry name" value="Homeodomain-like"/>
    <property type="match status" value="1"/>
</dbReference>
<gene>
    <name evidence="2" type="ORF">C3E79_04645</name>
</gene>
<evidence type="ECO:0000313" key="2">
    <source>
        <dbReference type="EMBL" id="AWB85051.1"/>
    </source>
</evidence>
<evidence type="ECO:0000313" key="3">
    <source>
        <dbReference type="Proteomes" id="UP000244754"/>
    </source>
</evidence>
<proteinExistence type="predicted"/>
<dbReference type="Pfam" id="PF00440">
    <property type="entry name" value="TetR_N"/>
    <property type="match status" value="1"/>
</dbReference>
<dbReference type="EMBL" id="CP026948">
    <property type="protein sequence ID" value="AWB85051.1"/>
    <property type="molecule type" value="Genomic_DNA"/>
</dbReference>
<dbReference type="Gene3D" id="1.10.357.10">
    <property type="entry name" value="Tetracycline Repressor, domain 2"/>
    <property type="match status" value="1"/>
</dbReference>
<organism evidence="2 3">
    <name type="scientific">Corynebacterium liangguodongii</name>
    <dbReference type="NCBI Taxonomy" id="2079535"/>
    <lineage>
        <taxon>Bacteria</taxon>
        <taxon>Bacillati</taxon>
        <taxon>Actinomycetota</taxon>
        <taxon>Actinomycetes</taxon>
        <taxon>Mycobacteriales</taxon>
        <taxon>Corynebacteriaceae</taxon>
        <taxon>Corynebacterium</taxon>
    </lineage>
</organism>
<keyword evidence="1" id="KW-0238">DNA-binding</keyword>
<evidence type="ECO:0000256" key="1">
    <source>
        <dbReference type="ARBA" id="ARBA00023125"/>
    </source>
</evidence>
<dbReference type="Proteomes" id="UP000244754">
    <property type="component" value="Chromosome"/>
</dbReference>